<dbReference type="Proteomes" id="UP001610446">
    <property type="component" value="Unassembled WGS sequence"/>
</dbReference>
<evidence type="ECO:0000313" key="2">
    <source>
        <dbReference type="Proteomes" id="UP001610446"/>
    </source>
</evidence>
<protein>
    <submittedName>
        <fullName evidence="1">Uncharacterized protein</fullName>
    </submittedName>
</protein>
<evidence type="ECO:0000313" key="1">
    <source>
        <dbReference type="EMBL" id="KAL2852113.1"/>
    </source>
</evidence>
<gene>
    <name evidence="1" type="ORF">BJY01DRAFT_244723</name>
</gene>
<keyword evidence="2" id="KW-1185">Reference proteome</keyword>
<proteinExistence type="predicted"/>
<dbReference type="SUPFAM" id="SSF54373">
    <property type="entry name" value="FAD-linked reductases, C-terminal domain"/>
    <property type="match status" value="1"/>
</dbReference>
<dbReference type="EMBL" id="JBFXLU010000026">
    <property type="protein sequence ID" value="KAL2852113.1"/>
    <property type="molecule type" value="Genomic_DNA"/>
</dbReference>
<organism evidence="1 2">
    <name type="scientific">Aspergillus pseudoustus</name>
    <dbReference type="NCBI Taxonomy" id="1810923"/>
    <lineage>
        <taxon>Eukaryota</taxon>
        <taxon>Fungi</taxon>
        <taxon>Dikarya</taxon>
        <taxon>Ascomycota</taxon>
        <taxon>Pezizomycotina</taxon>
        <taxon>Eurotiomycetes</taxon>
        <taxon>Eurotiomycetidae</taxon>
        <taxon>Eurotiales</taxon>
        <taxon>Aspergillaceae</taxon>
        <taxon>Aspergillus</taxon>
        <taxon>Aspergillus subgen. Nidulantes</taxon>
    </lineage>
</organism>
<accession>A0ABR4KIK4</accession>
<reference evidence="1 2" key="1">
    <citation type="submission" date="2024-07" db="EMBL/GenBank/DDBJ databases">
        <title>Section-level genome sequencing and comparative genomics of Aspergillus sections Usti and Cavernicolus.</title>
        <authorList>
            <consortium name="Lawrence Berkeley National Laboratory"/>
            <person name="Nybo J.L."/>
            <person name="Vesth T.C."/>
            <person name="Theobald S."/>
            <person name="Frisvad J.C."/>
            <person name="Larsen T.O."/>
            <person name="Kjaerboelling I."/>
            <person name="Rothschild-Mancinelli K."/>
            <person name="Lyhne E.K."/>
            <person name="Kogle M.E."/>
            <person name="Barry K."/>
            <person name="Clum A."/>
            <person name="Na H."/>
            <person name="Ledsgaard L."/>
            <person name="Lin J."/>
            <person name="Lipzen A."/>
            <person name="Kuo A."/>
            <person name="Riley R."/>
            <person name="Mondo S."/>
            <person name="Labutti K."/>
            <person name="Haridas S."/>
            <person name="Pangalinan J."/>
            <person name="Salamov A.A."/>
            <person name="Simmons B.A."/>
            <person name="Magnuson J.K."/>
            <person name="Chen J."/>
            <person name="Drula E."/>
            <person name="Henrissat B."/>
            <person name="Wiebenga A."/>
            <person name="Lubbers R.J."/>
            <person name="Gomes A.C."/>
            <person name="Makela M.R."/>
            <person name="Stajich J."/>
            <person name="Grigoriev I.V."/>
            <person name="Mortensen U.H."/>
            <person name="De Vries R.P."/>
            <person name="Baker S.E."/>
            <person name="Andersen M.R."/>
        </authorList>
    </citation>
    <scope>NUCLEOTIDE SEQUENCE [LARGE SCALE GENOMIC DNA]</scope>
    <source>
        <strain evidence="1 2">CBS 123904</strain>
    </source>
</reference>
<sequence>MSQTGQTGQIMVPELQPKRSIGKIVVSTVLGGVTAAVMAPTIAAVAPVGFIGLLASNVAAGILGSVTTKLTNNAIGTDDYEIEYQPYRAQMRFRNAIVHQFDAHLDPVIACIRSATPGTFQQVFALNLTGGLTFLKEFLKTTAKEGNQLCIRYDYAVIPPPNNSSRDVRDGIPPSDLPVYDPNATARYRVSESDGLMDGMAMALAKGAAIGCGVGVASQFVGLVGPLFERMFVLDTAGGINMVFSAETVSGVADPVCNLWPSSSAEDRAAYFVELSTEIQTHISRVAQCAIRNKVTLKYSVTLGIHRNINVGVDGPMGVAGSNATNEQVVWNHWESTVSAGVILDSLSITPRVNLPGVGHGLNDQPNDGLAYVYTGFPPYALYPTAHDIFGDDASSIVDSIREDIPLYAAKLVSSSGNATTQAAQEALLHQQVCTIFDNGNAARTPLGEVLIYPNLQFPNGECGLTTVDPTAYPAIAYSFLEFKADLVIQAGLLNYTRRLFPTAAFADYHAEETSPGFDVVPANATVDQWRDWILETAYTNSHEVGTAAMKERRLWGGGFPAEGVRDEECAGRGCEYLAHAAERASHCDLLYGGGEGGGYDY</sequence>
<dbReference type="Gene3D" id="3.30.560.10">
    <property type="entry name" value="Glucose Oxidase, domain 3"/>
    <property type="match status" value="1"/>
</dbReference>
<name>A0ABR4KIK4_9EURO</name>
<comment type="caution">
    <text evidence="1">The sequence shown here is derived from an EMBL/GenBank/DDBJ whole genome shotgun (WGS) entry which is preliminary data.</text>
</comment>